<keyword evidence="3" id="KW-0547">Nucleotide-binding</keyword>
<dbReference type="PROSITE" id="PS00455">
    <property type="entry name" value="AMP_BINDING"/>
    <property type="match status" value="1"/>
</dbReference>
<keyword evidence="9" id="KW-1185">Reference proteome</keyword>
<evidence type="ECO:0000256" key="4">
    <source>
        <dbReference type="ARBA" id="ARBA00022840"/>
    </source>
</evidence>
<evidence type="ECO:0000259" key="7">
    <source>
        <dbReference type="Pfam" id="PF13193"/>
    </source>
</evidence>
<gene>
    <name evidence="8" type="ORF">ACH49Z_03480</name>
</gene>
<dbReference type="PANTHER" id="PTHR43107:SF15">
    <property type="entry name" value="FATTY ACID TRANSPORT PROTEIN 3, ISOFORM A"/>
    <property type="match status" value="1"/>
</dbReference>
<evidence type="ECO:0000313" key="8">
    <source>
        <dbReference type="EMBL" id="MFI2228894.1"/>
    </source>
</evidence>
<dbReference type="InterPro" id="IPR042099">
    <property type="entry name" value="ANL_N_sf"/>
</dbReference>
<dbReference type="EMBL" id="JBIRYL010000001">
    <property type="protein sequence ID" value="MFI2228894.1"/>
    <property type="molecule type" value="Genomic_DNA"/>
</dbReference>
<evidence type="ECO:0000259" key="6">
    <source>
        <dbReference type="Pfam" id="PF00501"/>
    </source>
</evidence>
<evidence type="ECO:0000313" key="9">
    <source>
        <dbReference type="Proteomes" id="UP001611494"/>
    </source>
</evidence>
<dbReference type="InterPro" id="IPR045851">
    <property type="entry name" value="AMP-bd_C_sf"/>
</dbReference>
<feature type="region of interest" description="Disordered" evidence="5">
    <location>
        <begin position="321"/>
        <end position="341"/>
    </location>
</feature>
<keyword evidence="2" id="KW-0436">Ligase</keyword>
<accession>A0ABW7VQM3</accession>
<dbReference type="Pfam" id="PF00501">
    <property type="entry name" value="AMP-binding"/>
    <property type="match status" value="1"/>
</dbReference>
<feature type="domain" description="AMP-dependent synthetase/ligase" evidence="6">
    <location>
        <begin position="43"/>
        <end position="379"/>
    </location>
</feature>
<name>A0ABW7VQM3_9NOCA</name>
<organism evidence="8 9">
    <name type="scientific">Nocardia testacea</name>
    <dbReference type="NCBI Taxonomy" id="248551"/>
    <lineage>
        <taxon>Bacteria</taxon>
        <taxon>Bacillati</taxon>
        <taxon>Actinomycetota</taxon>
        <taxon>Actinomycetes</taxon>
        <taxon>Mycobacteriales</taxon>
        <taxon>Nocardiaceae</taxon>
        <taxon>Nocardia</taxon>
    </lineage>
</organism>
<evidence type="ECO:0000256" key="3">
    <source>
        <dbReference type="ARBA" id="ARBA00022741"/>
    </source>
</evidence>
<dbReference type="InterPro" id="IPR020845">
    <property type="entry name" value="AMP-binding_CS"/>
</dbReference>
<proteinExistence type="inferred from homology"/>
<comment type="similarity">
    <text evidence="1">Belongs to the ATP-dependent AMP-binding enzyme family.</text>
</comment>
<dbReference type="Gene3D" id="3.40.50.12780">
    <property type="entry name" value="N-terminal domain of ligase-like"/>
    <property type="match status" value="1"/>
</dbReference>
<dbReference type="SUPFAM" id="SSF56801">
    <property type="entry name" value="Acetyl-CoA synthetase-like"/>
    <property type="match status" value="1"/>
</dbReference>
<evidence type="ECO:0000256" key="2">
    <source>
        <dbReference type="ARBA" id="ARBA00022598"/>
    </source>
</evidence>
<dbReference type="RefSeq" id="WP_397059399.1">
    <property type="nucleotide sequence ID" value="NZ_JBIRYL010000001.1"/>
</dbReference>
<dbReference type="Gene3D" id="3.30.300.30">
    <property type="match status" value="1"/>
</dbReference>
<dbReference type="Proteomes" id="UP001611494">
    <property type="component" value="Unassembled WGS sequence"/>
</dbReference>
<evidence type="ECO:0000256" key="5">
    <source>
        <dbReference type="SAM" id="MobiDB-lite"/>
    </source>
</evidence>
<feature type="domain" description="AMP-binding enzyme C-terminal" evidence="7">
    <location>
        <begin position="442"/>
        <end position="518"/>
    </location>
</feature>
<dbReference type="InterPro" id="IPR000873">
    <property type="entry name" value="AMP-dep_synth/lig_dom"/>
</dbReference>
<comment type="caution">
    <text evidence="8">The sequence shown here is derived from an EMBL/GenBank/DDBJ whole genome shotgun (WGS) entry which is preliminary data.</text>
</comment>
<sequence length="578" mass="62887">MPASGRPDAAAFDTRTGAELERATIAEMLLDRLGDTHPGVRTREQDWTWDETVRESAARGALATSLRVDGPFHIGVLLENTPEFLFWLGGAALTGAVIAGINPTRRGAELEAEIRLVDCQLIVTDSAGMALIGELDLGLSEDRFVLVDAPSYLDRVAAHRVEQPVAAPAVDESALFLLLFTSGTTGTSKAVRCSQGRLARLAYANTEKYGHMRSDVDYCCMPLFHGNALMALWAPALANGATVCLTPKFSASGFLPDVRFFGATFFTYVGKALSYLMATPERPDDIDNTLVRGFGTEASPEDRVEFARRFGAELLEGYGSSEGAGSVKPDPDTPAGALGRPAHDDIAVVHPETLAECARAELDRHGRVLNPDQAIGEMVDKGGAKRFEGYYKNESAVAERIRHGWYWTGDLGYIDDAGFLYFAGRRGDWIRVDGENISALLIERILRRHPEIIATGVYAVPDPRSGDQVMAAIEVADVSGFDPAEFAAFLADQDDLGTKSAPRFVRVSARLPVTGSNKVLKRELQARLWRGDEPVFHRVGRGAPEYVRLTAADEQALEREFHTHGRARFLPEPGVAGR</sequence>
<dbReference type="PANTHER" id="PTHR43107">
    <property type="entry name" value="LONG-CHAIN FATTY ACID TRANSPORT PROTEIN"/>
    <property type="match status" value="1"/>
</dbReference>
<reference evidence="8 9" key="1">
    <citation type="submission" date="2024-10" db="EMBL/GenBank/DDBJ databases">
        <title>The Natural Products Discovery Center: Release of the First 8490 Sequenced Strains for Exploring Actinobacteria Biosynthetic Diversity.</title>
        <authorList>
            <person name="Kalkreuter E."/>
            <person name="Kautsar S.A."/>
            <person name="Yang D."/>
            <person name="Bader C.D."/>
            <person name="Teijaro C.N."/>
            <person name="Fluegel L."/>
            <person name="Davis C.M."/>
            <person name="Simpson J.R."/>
            <person name="Lauterbach L."/>
            <person name="Steele A.D."/>
            <person name="Gui C."/>
            <person name="Meng S."/>
            <person name="Li G."/>
            <person name="Viehrig K."/>
            <person name="Ye F."/>
            <person name="Su P."/>
            <person name="Kiefer A.F."/>
            <person name="Nichols A."/>
            <person name="Cepeda A.J."/>
            <person name="Yan W."/>
            <person name="Fan B."/>
            <person name="Jiang Y."/>
            <person name="Adhikari A."/>
            <person name="Zheng C.-J."/>
            <person name="Schuster L."/>
            <person name="Cowan T.M."/>
            <person name="Smanski M.J."/>
            <person name="Chevrette M.G."/>
            <person name="De Carvalho L.P.S."/>
            <person name="Shen B."/>
        </authorList>
    </citation>
    <scope>NUCLEOTIDE SEQUENCE [LARGE SCALE GENOMIC DNA]</scope>
    <source>
        <strain evidence="8 9">NPDC019377</strain>
    </source>
</reference>
<protein>
    <submittedName>
        <fullName evidence="8">AMP-binding protein</fullName>
    </submittedName>
</protein>
<evidence type="ECO:0000256" key="1">
    <source>
        <dbReference type="ARBA" id="ARBA00006432"/>
    </source>
</evidence>
<keyword evidence="4" id="KW-0067">ATP-binding</keyword>
<dbReference type="Pfam" id="PF13193">
    <property type="entry name" value="AMP-binding_C"/>
    <property type="match status" value="1"/>
</dbReference>
<dbReference type="InterPro" id="IPR025110">
    <property type="entry name" value="AMP-bd_C"/>
</dbReference>